<feature type="binding site" evidence="11">
    <location>
        <begin position="188"/>
        <end position="193"/>
    </location>
    <ligand>
        <name>CTP</name>
        <dbReference type="ChEBI" id="CHEBI:37563"/>
        <note>allosteric inhibitor</note>
    </ligand>
</feature>
<dbReference type="GO" id="GO:0019856">
    <property type="term" value="P:pyrimidine nucleobase biosynthetic process"/>
    <property type="evidence" value="ECO:0007669"/>
    <property type="project" value="TreeGrafter"/>
</dbReference>
<evidence type="ECO:0000256" key="2">
    <source>
        <dbReference type="ARBA" id="ARBA00007533"/>
    </source>
</evidence>
<evidence type="ECO:0000313" key="14">
    <source>
        <dbReference type="EMBL" id="ATZ18476.1"/>
    </source>
</evidence>
<keyword evidence="6 11" id="KW-0067">ATP-binding</keyword>
<comment type="similarity">
    <text evidence="2 11">Belongs to the CTP synthase family.</text>
</comment>
<dbReference type="CDD" id="cd01746">
    <property type="entry name" value="GATase1_CTP_Synthase"/>
    <property type="match status" value="1"/>
</dbReference>
<feature type="binding site" evidence="11">
    <location>
        <position position="462"/>
    </location>
    <ligand>
        <name>L-glutamine</name>
        <dbReference type="ChEBI" id="CHEBI:58359"/>
    </ligand>
</feature>
<feature type="binding site" evidence="11">
    <location>
        <position position="141"/>
    </location>
    <ligand>
        <name>Mg(2+)</name>
        <dbReference type="ChEBI" id="CHEBI:18420"/>
    </ligand>
</feature>
<comment type="catalytic activity">
    <reaction evidence="10 11">
        <text>UTP + L-glutamine + ATP + H2O = CTP + L-glutamate + ADP + phosphate + 2 H(+)</text>
        <dbReference type="Rhea" id="RHEA:26426"/>
        <dbReference type="ChEBI" id="CHEBI:15377"/>
        <dbReference type="ChEBI" id="CHEBI:15378"/>
        <dbReference type="ChEBI" id="CHEBI:29985"/>
        <dbReference type="ChEBI" id="CHEBI:30616"/>
        <dbReference type="ChEBI" id="CHEBI:37563"/>
        <dbReference type="ChEBI" id="CHEBI:43474"/>
        <dbReference type="ChEBI" id="CHEBI:46398"/>
        <dbReference type="ChEBI" id="CHEBI:58359"/>
        <dbReference type="ChEBI" id="CHEBI:456216"/>
        <dbReference type="EC" id="6.3.4.2"/>
    </reaction>
</comment>
<dbReference type="HAMAP" id="MF_01227">
    <property type="entry name" value="PyrG"/>
    <property type="match status" value="1"/>
</dbReference>
<feature type="binding site" evidence="11">
    <location>
        <position position="54"/>
    </location>
    <ligand>
        <name>L-glutamine</name>
        <dbReference type="ChEBI" id="CHEBI:58359"/>
    </ligand>
</feature>
<feature type="active site" evidence="11">
    <location>
        <position position="508"/>
    </location>
</feature>
<dbReference type="InterPro" id="IPR017456">
    <property type="entry name" value="CTP_synthase_N"/>
</dbReference>
<comment type="activity regulation">
    <text evidence="11">Allosterically activated by GTP, when glutamine is the substrate; GTP has no effect on the reaction when ammonia is the substrate. The allosteric effector GTP functions by stabilizing the protein conformation that binds the tetrahedral intermediate(s) formed during glutamine hydrolysis. Inhibited by the product CTP, via allosteric rather than competitive inhibition.</text>
</comment>
<evidence type="ECO:0000256" key="7">
    <source>
        <dbReference type="ARBA" id="ARBA00022842"/>
    </source>
</evidence>
<feature type="binding site" evidence="11">
    <location>
        <position position="71"/>
    </location>
    <ligand>
        <name>ATP</name>
        <dbReference type="ChEBI" id="CHEBI:30616"/>
    </ligand>
</feature>
<feature type="binding site" evidence="11">
    <location>
        <begin position="188"/>
        <end position="193"/>
    </location>
    <ligand>
        <name>UTP</name>
        <dbReference type="ChEBI" id="CHEBI:46398"/>
    </ligand>
</feature>
<dbReference type="InterPro" id="IPR029062">
    <property type="entry name" value="Class_I_gatase-like"/>
</dbReference>
<feature type="domain" description="Glutamine amidotransferase" evidence="12">
    <location>
        <begin position="303"/>
        <end position="527"/>
    </location>
</feature>
<protein>
    <recommendedName>
        <fullName evidence="11">CTP synthase</fullName>
        <ecNumber evidence="11">6.3.4.2</ecNumber>
    </recommendedName>
    <alternativeName>
        <fullName evidence="11">Cytidine 5'-triphosphate synthase</fullName>
    </alternativeName>
    <alternativeName>
        <fullName evidence="11">Cytidine triphosphate synthetase</fullName>
        <shortName evidence="11">CTP synthetase</shortName>
        <shortName evidence="11">CTPS</shortName>
    </alternativeName>
    <alternativeName>
        <fullName evidence="11">UTP--ammonia ligase</fullName>
    </alternativeName>
</protein>
<dbReference type="GO" id="GO:0097268">
    <property type="term" value="C:cytoophidium"/>
    <property type="evidence" value="ECO:0007669"/>
    <property type="project" value="UniProtKB-ARBA"/>
</dbReference>
<comment type="function">
    <text evidence="11">Catalyzes the ATP-dependent amination of UTP to CTP with either L-glutamine or ammonia as the source of nitrogen. Regulates intracellular CTP levels through interactions with the four ribonucleotide triphosphates.</text>
</comment>
<evidence type="ECO:0000256" key="10">
    <source>
        <dbReference type="ARBA" id="ARBA00047781"/>
    </source>
</evidence>
<evidence type="ECO:0000256" key="8">
    <source>
        <dbReference type="ARBA" id="ARBA00022962"/>
    </source>
</evidence>
<evidence type="ECO:0000256" key="6">
    <source>
        <dbReference type="ARBA" id="ARBA00022840"/>
    </source>
</evidence>
<feature type="binding site" evidence="11">
    <location>
        <begin position="148"/>
        <end position="150"/>
    </location>
    <ligand>
        <name>CTP</name>
        <dbReference type="ChEBI" id="CHEBI:37563"/>
        <note>allosteric inhibitor</note>
    </ligand>
</feature>
<comment type="miscellaneous">
    <text evidence="11">CTPSs have evolved a hybrid strategy for distinguishing between UTP and CTP. The overlapping regions of the product feedback inhibitory and substrate sites recognize a common feature in both compounds, the triphosphate moiety. To differentiate isosteric substrate and product pyrimidine rings, an additional pocket far from the expected kinase/ligase catalytic site, specifically recognizes the cytosine and ribose portions of the product inhibitor.</text>
</comment>
<evidence type="ECO:0000259" key="13">
    <source>
        <dbReference type="Pfam" id="PF06418"/>
    </source>
</evidence>
<dbReference type="InterPro" id="IPR004468">
    <property type="entry name" value="CTP_synthase"/>
</dbReference>
<feature type="active site" evidence="11">
    <location>
        <position position="510"/>
    </location>
</feature>
<dbReference type="GO" id="GO:0046872">
    <property type="term" value="F:metal ion binding"/>
    <property type="evidence" value="ECO:0007669"/>
    <property type="project" value="UniProtKB-KW"/>
</dbReference>
<evidence type="ECO:0000256" key="11">
    <source>
        <dbReference type="HAMAP-Rule" id="MF_01227"/>
    </source>
</evidence>
<reference evidence="14 15" key="1">
    <citation type="submission" date="2017-11" db="EMBL/GenBank/DDBJ databases">
        <title>Genome sequence of Entomoplasma somnilux PYAN-1 (ATCC 49194).</title>
        <authorList>
            <person name="Lo W.-S."/>
            <person name="Gasparich G.E."/>
            <person name="Kuo C.-H."/>
        </authorList>
    </citation>
    <scope>NUCLEOTIDE SEQUENCE [LARGE SCALE GENOMIC DNA]</scope>
    <source>
        <strain evidence="14 15">PYAN-1</strain>
    </source>
</reference>
<dbReference type="RefSeq" id="WP_024863838.1">
    <property type="nucleotide sequence ID" value="NZ_CP024965.1"/>
</dbReference>
<sequence length="533" mass="60034">MAKYVFVTGGVVSGLGKGITGSSLGRLLKNSGLNVFMQKFDPYLNVDPGTMSPYQHGEVYVTDDGGETDLDLGHYERFIDVNLSKKSSTSSGRIYLDVLEAERRGDWGGKTVQVIPHITDHIKNKVYMAGEDKKIDVVITEIGGTVGDIESLPFFEALRQIRMEKGKENVLFLHVGLVPYIEASKEYKTKPIQHSVKEMLSLGIQPDIIVTRSDKPTGDEIKRKISAFCNVPHQNVIDAIDTDSIYKVPVAMQKQDLHKIVIEQLKLKKAKPVEMSEWNKFIQNINDSKVDFEVTFVGKYTEMPDAYLSVVESLKIAGYQAKRKLKINWVDASLVNDKNYKTILKNAKGILVPGGFGERGVEGMMLAAKYARENDVPYLGICLGMQIATIELARNILGLKTANSTEFDKNTKDPIIDFIKGIDKNNIGGTLRLGKMKTTLKPKTLASKLYGDKEIWERHRHRYEFNNIYRERMEKEAGVVFSGIYVEKNLVEIIELPKNKFFIAAQYHPEFTSRPNKPNPLFKGFVEAVIKNK</sequence>
<feature type="binding site" evidence="11">
    <location>
        <position position="13"/>
    </location>
    <ligand>
        <name>UTP</name>
        <dbReference type="ChEBI" id="CHEBI:46398"/>
    </ligand>
</feature>
<feature type="binding site" evidence="11">
    <location>
        <position position="355"/>
    </location>
    <ligand>
        <name>L-glutamine</name>
        <dbReference type="ChEBI" id="CHEBI:58359"/>
    </ligand>
</feature>
<dbReference type="PANTHER" id="PTHR11550">
    <property type="entry name" value="CTP SYNTHASE"/>
    <property type="match status" value="1"/>
</dbReference>
<dbReference type="AlphaFoldDB" id="A0A2K8NY45"/>
<dbReference type="Pfam" id="PF06418">
    <property type="entry name" value="CTP_synth_N"/>
    <property type="match status" value="1"/>
</dbReference>
<dbReference type="InterPro" id="IPR017926">
    <property type="entry name" value="GATASE"/>
</dbReference>
<keyword evidence="7 11" id="KW-0460">Magnesium</keyword>
<gene>
    <name evidence="11 14" type="primary">pyrG</name>
    <name evidence="14" type="ORF">ESOMN_v1c00910</name>
</gene>
<dbReference type="Gene3D" id="3.40.50.880">
    <property type="match status" value="1"/>
</dbReference>
<feature type="binding site" evidence="11">
    <location>
        <position position="224"/>
    </location>
    <ligand>
        <name>UTP</name>
        <dbReference type="ChEBI" id="CHEBI:46398"/>
    </ligand>
</feature>
<dbReference type="PROSITE" id="PS51273">
    <property type="entry name" value="GATASE_TYPE_1"/>
    <property type="match status" value="1"/>
</dbReference>
<dbReference type="EC" id="6.3.4.2" evidence="11"/>
<feature type="region of interest" description="Amidoligase domain" evidence="11">
    <location>
        <begin position="1"/>
        <end position="267"/>
    </location>
</feature>
<dbReference type="CDD" id="cd03113">
    <property type="entry name" value="CTPS_N"/>
    <property type="match status" value="1"/>
</dbReference>
<keyword evidence="8 11" id="KW-0315">Glutamine amidotransferase</keyword>
<dbReference type="GO" id="GO:0004359">
    <property type="term" value="F:glutaminase activity"/>
    <property type="evidence" value="ECO:0007669"/>
    <property type="project" value="RHEA"/>
</dbReference>
<dbReference type="InterPro" id="IPR033828">
    <property type="entry name" value="GATase1_CTP_Synthase"/>
</dbReference>
<dbReference type="GO" id="GO:0044210">
    <property type="term" value="P:'de novo' CTP biosynthetic process"/>
    <property type="evidence" value="ECO:0007669"/>
    <property type="project" value="UniProtKB-UniRule"/>
</dbReference>
<evidence type="ECO:0000256" key="4">
    <source>
        <dbReference type="ARBA" id="ARBA00022723"/>
    </source>
</evidence>
<comment type="pathway">
    <text evidence="1 11">Pyrimidine metabolism; CTP biosynthesis via de novo pathway; CTP from UDP: step 2/2.</text>
</comment>
<name>A0A2K8NY45_9MOLU</name>
<keyword evidence="15" id="KW-1185">Reference proteome</keyword>
<feature type="active site" description="Nucleophile; for glutamine hydrolysis" evidence="11">
    <location>
        <position position="382"/>
    </location>
</feature>
<comment type="catalytic activity">
    <reaction evidence="11">
        <text>L-glutamine + H2O = L-glutamate + NH4(+)</text>
        <dbReference type="Rhea" id="RHEA:15889"/>
        <dbReference type="ChEBI" id="CHEBI:15377"/>
        <dbReference type="ChEBI" id="CHEBI:28938"/>
        <dbReference type="ChEBI" id="CHEBI:29985"/>
        <dbReference type="ChEBI" id="CHEBI:58359"/>
    </reaction>
</comment>
<evidence type="ECO:0000259" key="12">
    <source>
        <dbReference type="Pfam" id="PF00117"/>
    </source>
</evidence>
<dbReference type="SUPFAM" id="SSF52540">
    <property type="entry name" value="P-loop containing nucleoside triphosphate hydrolases"/>
    <property type="match status" value="1"/>
</dbReference>
<dbReference type="GO" id="GO:0005524">
    <property type="term" value="F:ATP binding"/>
    <property type="evidence" value="ECO:0007669"/>
    <property type="project" value="UniProtKB-KW"/>
</dbReference>
<comment type="catalytic activity">
    <reaction evidence="11">
        <text>UTP + NH4(+) + ATP = CTP + ADP + phosphate + 2 H(+)</text>
        <dbReference type="Rhea" id="RHEA:16597"/>
        <dbReference type="ChEBI" id="CHEBI:15378"/>
        <dbReference type="ChEBI" id="CHEBI:28938"/>
        <dbReference type="ChEBI" id="CHEBI:30616"/>
        <dbReference type="ChEBI" id="CHEBI:37563"/>
        <dbReference type="ChEBI" id="CHEBI:43474"/>
        <dbReference type="ChEBI" id="CHEBI:46398"/>
        <dbReference type="ChEBI" id="CHEBI:456216"/>
    </reaction>
</comment>
<dbReference type="EMBL" id="CP024965">
    <property type="protein sequence ID" value="ATZ18476.1"/>
    <property type="molecule type" value="Genomic_DNA"/>
</dbReference>
<dbReference type="FunFam" id="3.40.50.880:FF:000002">
    <property type="entry name" value="CTP synthase"/>
    <property type="match status" value="1"/>
</dbReference>
<dbReference type="Pfam" id="PF00117">
    <property type="entry name" value="GATase"/>
    <property type="match status" value="1"/>
</dbReference>
<comment type="subunit">
    <text evidence="11">Homotetramer.</text>
</comment>
<organism evidence="14 15">
    <name type="scientific">Williamsoniiplasma somnilux</name>
    <dbReference type="NCBI Taxonomy" id="215578"/>
    <lineage>
        <taxon>Bacteria</taxon>
        <taxon>Bacillati</taxon>
        <taxon>Mycoplasmatota</taxon>
        <taxon>Mollicutes</taxon>
        <taxon>Entomoplasmatales</taxon>
        <taxon>Williamsoniiplasma</taxon>
    </lineage>
</organism>
<feature type="binding site" evidence="11">
    <location>
        <position position="406"/>
    </location>
    <ligand>
        <name>L-glutamine</name>
        <dbReference type="ChEBI" id="CHEBI:58359"/>
    </ligand>
</feature>
<feature type="binding site" evidence="11">
    <location>
        <begin position="14"/>
        <end position="19"/>
    </location>
    <ligand>
        <name>ATP</name>
        <dbReference type="ChEBI" id="CHEBI:30616"/>
    </ligand>
</feature>
<evidence type="ECO:0000256" key="5">
    <source>
        <dbReference type="ARBA" id="ARBA00022741"/>
    </source>
</evidence>
<dbReference type="InterPro" id="IPR027417">
    <property type="entry name" value="P-loop_NTPase"/>
</dbReference>
<feature type="binding site" evidence="11">
    <location>
        <position position="13"/>
    </location>
    <ligand>
        <name>CTP</name>
        <dbReference type="ChEBI" id="CHEBI:37563"/>
        <note>allosteric inhibitor</note>
    </ligand>
</feature>
<proteinExistence type="inferred from homology"/>
<keyword evidence="4 11" id="KW-0479">Metal-binding</keyword>
<dbReference type="NCBIfam" id="NF003792">
    <property type="entry name" value="PRK05380.1"/>
    <property type="match status" value="1"/>
</dbReference>
<dbReference type="PANTHER" id="PTHR11550:SF0">
    <property type="entry name" value="CTP SYNTHASE-RELATED"/>
    <property type="match status" value="1"/>
</dbReference>
<accession>A0A2K8NY45</accession>
<dbReference type="SUPFAM" id="SSF52317">
    <property type="entry name" value="Class I glutamine amidotransferase-like"/>
    <property type="match status" value="1"/>
</dbReference>
<dbReference type="FunFam" id="3.40.50.300:FF:000009">
    <property type="entry name" value="CTP synthase"/>
    <property type="match status" value="1"/>
</dbReference>
<feature type="binding site" evidence="11">
    <location>
        <position position="224"/>
    </location>
    <ligand>
        <name>CTP</name>
        <dbReference type="ChEBI" id="CHEBI:37563"/>
        <note>allosteric inhibitor</note>
    </ligand>
</feature>
<evidence type="ECO:0000256" key="9">
    <source>
        <dbReference type="ARBA" id="ARBA00022975"/>
    </source>
</evidence>
<keyword evidence="5 11" id="KW-0547">Nucleotide-binding</keyword>
<dbReference type="Proteomes" id="UP000232230">
    <property type="component" value="Chromosome"/>
</dbReference>
<feature type="binding site" evidence="11">
    <location>
        <begin position="383"/>
        <end position="386"/>
    </location>
    <ligand>
        <name>L-glutamine</name>
        <dbReference type="ChEBI" id="CHEBI:58359"/>
    </ligand>
</feature>
<dbReference type="GO" id="GO:0003883">
    <property type="term" value="F:CTP synthase activity"/>
    <property type="evidence" value="ECO:0007669"/>
    <property type="project" value="UniProtKB-UniRule"/>
</dbReference>
<keyword evidence="9 11" id="KW-0665">Pyrimidine biosynthesis</keyword>
<dbReference type="NCBIfam" id="TIGR00337">
    <property type="entry name" value="PyrG"/>
    <property type="match status" value="1"/>
</dbReference>
<evidence type="ECO:0000256" key="1">
    <source>
        <dbReference type="ARBA" id="ARBA00005171"/>
    </source>
</evidence>
<keyword evidence="3 11" id="KW-0436">Ligase</keyword>
<dbReference type="GO" id="GO:0005829">
    <property type="term" value="C:cytosol"/>
    <property type="evidence" value="ECO:0007669"/>
    <property type="project" value="TreeGrafter"/>
</dbReference>
<feature type="binding site" evidence="11">
    <location>
        <position position="71"/>
    </location>
    <ligand>
        <name>Mg(2+)</name>
        <dbReference type="ChEBI" id="CHEBI:18420"/>
    </ligand>
</feature>
<dbReference type="GO" id="GO:0042802">
    <property type="term" value="F:identical protein binding"/>
    <property type="evidence" value="ECO:0007669"/>
    <property type="project" value="TreeGrafter"/>
</dbReference>
<feature type="domain" description="CTP synthase N-terminal" evidence="13">
    <location>
        <begin position="3"/>
        <end position="267"/>
    </location>
</feature>
<dbReference type="UniPathway" id="UPA00159">
    <property type="reaction ID" value="UER00277"/>
</dbReference>
<evidence type="ECO:0000313" key="15">
    <source>
        <dbReference type="Proteomes" id="UP000232230"/>
    </source>
</evidence>
<evidence type="ECO:0000256" key="3">
    <source>
        <dbReference type="ARBA" id="ARBA00022598"/>
    </source>
</evidence>
<dbReference type="KEGG" id="esx:ESOMN_v1c00910"/>
<dbReference type="Gene3D" id="3.40.50.300">
    <property type="entry name" value="P-loop containing nucleotide triphosphate hydrolases"/>
    <property type="match status" value="1"/>
</dbReference>
<comment type="caution">
    <text evidence="11">Lacks conserved residue(s) required for the propagation of feature annotation.</text>
</comment>